<keyword evidence="2" id="KW-0862">Zinc</keyword>
<dbReference type="Pfam" id="PF14223">
    <property type="entry name" value="Retrotran_gag_2"/>
    <property type="match status" value="1"/>
</dbReference>
<dbReference type="InParanoid" id="A0A165FQR3"/>
<feature type="compositionally biased region" description="Basic residues" evidence="3">
    <location>
        <begin position="243"/>
        <end position="259"/>
    </location>
</feature>
<feature type="domain" description="CCHC-type" evidence="4">
    <location>
        <begin position="286"/>
        <end position="299"/>
    </location>
</feature>
<evidence type="ECO:0000256" key="3">
    <source>
        <dbReference type="SAM" id="MobiDB-lite"/>
    </source>
</evidence>
<evidence type="ECO:0000313" key="6">
    <source>
        <dbReference type="Proteomes" id="UP000077266"/>
    </source>
</evidence>
<evidence type="ECO:0000313" key="5">
    <source>
        <dbReference type="EMBL" id="KZV89378.1"/>
    </source>
</evidence>
<dbReference type="PROSITE" id="PS50158">
    <property type="entry name" value="ZF_CCHC"/>
    <property type="match status" value="1"/>
</dbReference>
<sequence length="382" mass="42428">MASSPSFFHMLGLFDKANAFSGHNWASFKTEFIMTFQSDPDFIGVLNGTTVRSSDILSSAVASASVIPPSSASAPAPTPPSIPDRAWQQYNANILTALYRCIASNLVRQRHIKAGFTGAQVWASLRAEYERDARAPRISLKRRMMHAIHDIAQPVDVFIGEIVSAAEQLTAMNAAPGKHDIVDCIIINLHKDWHVVQTQLMTRPGDLTLDDVRLTLVDWESQHSVLQGKSADAAADSEDAHAGRAKPHKSRGRSQRKPHRESDSEGSASDSEPINWGNIGGDDDACWRCGRHGHRSRDCIVDMPPDIKKRILSDARERGQRRRKAMHSNHHHHHHRRRSRSPSCDSDDYYSADAEDWHAGFASGPHDYGRHVSAAVRARVIQ</sequence>
<feature type="region of interest" description="Disordered" evidence="3">
    <location>
        <begin position="225"/>
        <end position="277"/>
    </location>
</feature>
<organism evidence="5 6">
    <name type="scientific">Exidia glandulosa HHB12029</name>
    <dbReference type="NCBI Taxonomy" id="1314781"/>
    <lineage>
        <taxon>Eukaryota</taxon>
        <taxon>Fungi</taxon>
        <taxon>Dikarya</taxon>
        <taxon>Basidiomycota</taxon>
        <taxon>Agaricomycotina</taxon>
        <taxon>Agaricomycetes</taxon>
        <taxon>Auriculariales</taxon>
        <taxon>Exidiaceae</taxon>
        <taxon>Exidia</taxon>
    </lineage>
</organism>
<reference evidence="5 6" key="1">
    <citation type="journal article" date="2016" name="Mol. Biol. Evol.">
        <title>Comparative Genomics of Early-Diverging Mushroom-Forming Fungi Provides Insights into the Origins of Lignocellulose Decay Capabilities.</title>
        <authorList>
            <person name="Nagy L.G."/>
            <person name="Riley R."/>
            <person name="Tritt A."/>
            <person name="Adam C."/>
            <person name="Daum C."/>
            <person name="Floudas D."/>
            <person name="Sun H."/>
            <person name="Yadav J.S."/>
            <person name="Pangilinan J."/>
            <person name="Larsson K.H."/>
            <person name="Matsuura K."/>
            <person name="Barry K."/>
            <person name="Labutti K."/>
            <person name="Kuo R."/>
            <person name="Ohm R.A."/>
            <person name="Bhattacharya S.S."/>
            <person name="Shirouzu T."/>
            <person name="Yoshinaga Y."/>
            <person name="Martin F.M."/>
            <person name="Grigoriev I.V."/>
            <person name="Hibbett D.S."/>
        </authorList>
    </citation>
    <scope>NUCLEOTIDE SEQUENCE [LARGE SCALE GENOMIC DNA]</scope>
    <source>
        <strain evidence="5 6">HHB12029</strain>
    </source>
</reference>
<dbReference type="GO" id="GO:0006397">
    <property type="term" value="P:mRNA processing"/>
    <property type="evidence" value="ECO:0007669"/>
    <property type="project" value="UniProtKB-KW"/>
</dbReference>
<accession>A0A165FQR3</accession>
<dbReference type="GO" id="GO:0008270">
    <property type="term" value="F:zinc ion binding"/>
    <property type="evidence" value="ECO:0007669"/>
    <property type="project" value="UniProtKB-KW"/>
</dbReference>
<evidence type="ECO:0000259" key="4">
    <source>
        <dbReference type="PROSITE" id="PS50158"/>
    </source>
</evidence>
<feature type="compositionally biased region" description="Basic residues" evidence="3">
    <location>
        <begin position="319"/>
        <end position="340"/>
    </location>
</feature>
<feature type="region of interest" description="Disordered" evidence="3">
    <location>
        <begin position="310"/>
        <end position="348"/>
    </location>
</feature>
<gene>
    <name evidence="5" type="ORF">EXIGLDRAFT_771820</name>
</gene>
<dbReference type="AlphaFoldDB" id="A0A165FQR3"/>
<name>A0A165FQR3_EXIGL</name>
<dbReference type="EMBL" id="KV426074">
    <property type="protein sequence ID" value="KZV89378.1"/>
    <property type="molecule type" value="Genomic_DNA"/>
</dbReference>
<dbReference type="STRING" id="1314781.A0A165FQR3"/>
<proteinExistence type="predicted"/>
<dbReference type="OrthoDB" id="3066634at2759"/>
<evidence type="ECO:0000256" key="2">
    <source>
        <dbReference type="PROSITE-ProRule" id="PRU00047"/>
    </source>
</evidence>
<protein>
    <recommendedName>
        <fullName evidence="4">CCHC-type domain-containing protein</fullName>
    </recommendedName>
</protein>
<keyword evidence="1" id="KW-0507">mRNA processing</keyword>
<keyword evidence="2" id="KW-0479">Metal-binding</keyword>
<keyword evidence="2" id="KW-0863">Zinc-finger</keyword>
<dbReference type="GO" id="GO:0003676">
    <property type="term" value="F:nucleic acid binding"/>
    <property type="evidence" value="ECO:0007669"/>
    <property type="project" value="InterPro"/>
</dbReference>
<dbReference type="InterPro" id="IPR001878">
    <property type="entry name" value="Znf_CCHC"/>
</dbReference>
<evidence type="ECO:0000256" key="1">
    <source>
        <dbReference type="ARBA" id="ARBA00022664"/>
    </source>
</evidence>
<dbReference type="Proteomes" id="UP000077266">
    <property type="component" value="Unassembled WGS sequence"/>
</dbReference>
<keyword evidence="6" id="KW-1185">Reference proteome</keyword>
<dbReference type="InterPro" id="IPR036875">
    <property type="entry name" value="Znf_CCHC_sf"/>
</dbReference>
<dbReference type="SUPFAM" id="SSF57756">
    <property type="entry name" value="Retrovirus zinc finger-like domains"/>
    <property type="match status" value="1"/>
</dbReference>